<dbReference type="SUPFAM" id="SSF54060">
    <property type="entry name" value="His-Me finger endonucleases"/>
    <property type="match status" value="1"/>
</dbReference>
<dbReference type="Proteomes" id="UP000321595">
    <property type="component" value="Chromosome"/>
</dbReference>
<accession>A0A5B8XSM6</accession>
<dbReference type="Pfam" id="PF04231">
    <property type="entry name" value="Endonuclease_1"/>
    <property type="match status" value="1"/>
</dbReference>
<dbReference type="PANTHER" id="PTHR33607:SF2">
    <property type="entry name" value="ENDONUCLEASE-1"/>
    <property type="match status" value="1"/>
</dbReference>
<evidence type="ECO:0000313" key="3">
    <source>
        <dbReference type="EMBL" id="QED28525.1"/>
    </source>
</evidence>
<dbReference type="KEGG" id="bbae:FRD01_15050"/>
<dbReference type="PROSITE" id="PS51257">
    <property type="entry name" value="PROKAR_LIPOPROTEIN"/>
    <property type="match status" value="1"/>
</dbReference>
<evidence type="ECO:0000256" key="2">
    <source>
        <dbReference type="ARBA" id="ARBA00022801"/>
    </source>
</evidence>
<keyword evidence="1" id="KW-0540">Nuclease</keyword>
<protein>
    <recommendedName>
        <fullName evidence="5">Endonuclease I</fullName>
    </recommendedName>
</protein>
<evidence type="ECO:0000313" key="4">
    <source>
        <dbReference type="Proteomes" id="UP000321595"/>
    </source>
</evidence>
<evidence type="ECO:0000256" key="1">
    <source>
        <dbReference type="ARBA" id="ARBA00022722"/>
    </source>
</evidence>
<organism evidence="3 4">
    <name type="scientific">Microvenator marinus</name>
    <dbReference type="NCBI Taxonomy" id="2600177"/>
    <lineage>
        <taxon>Bacteria</taxon>
        <taxon>Deltaproteobacteria</taxon>
        <taxon>Bradymonadales</taxon>
        <taxon>Microvenatoraceae</taxon>
        <taxon>Microvenator</taxon>
    </lineage>
</organism>
<dbReference type="InterPro" id="IPR044925">
    <property type="entry name" value="His-Me_finger_sf"/>
</dbReference>
<gene>
    <name evidence="3" type="ORF">FRD01_15050</name>
</gene>
<sequence>MVERVQIWIVIALIGLLSACAGVEDEVEVDGPNDSFMVDGKADIPNTIHENTPEARAILRVVNTFSLHKMISETNMYWRSAEEIANYRKGPDGMLRTDDDRVIFTLAELDSVPYVGKTALRRLRAYVQKKDLIVFDDMQISQEVPERIDTSVMNVIRSDIKRGERIEIELKGNKGDRLLLMLRKISDARWNPKLSVLDAETRERMVEVNPWGTSDARIPQLNDEAGRGWEIDRETPYTVVLANTNQVDGEFEFSVECVGGPCFAYETDHVTIEELDELQGQELRRAMVALHESNHLRISYYDARMEMFSSLDNVDGVVECVYTGTLVETDTIPSNLLMNAEHTWPQSHGAFDGAARSDLHHIYPVTSQINSIRNNHPFCEVAEITREIGPATLGFDEEGVRCFEPRDEHKGALARSMFYFAAVYQQSIDDRQESVLRKWHREHPVSAAERIRSRHVQVFQGSKQPFVEKPHLVDHIADF</sequence>
<evidence type="ECO:0008006" key="5">
    <source>
        <dbReference type="Google" id="ProtNLM"/>
    </source>
</evidence>
<keyword evidence="4" id="KW-1185">Reference proteome</keyword>
<name>A0A5B8XSM6_9DELT</name>
<dbReference type="OrthoDB" id="5526509at2"/>
<dbReference type="GO" id="GO:0004518">
    <property type="term" value="F:nuclease activity"/>
    <property type="evidence" value="ECO:0007669"/>
    <property type="project" value="UniProtKB-KW"/>
</dbReference>
<keyword evidence="2" id="KW-0378">Hydrolase</keyword>
<dbReference type="RefSeq" id="WP_146961027.1">
    <property type="nucleotide sequence ID" value="NZ_CP042467.1"/>
</dbReference>
<dbReference type="GO" id="GO:0016787">
    <property type="term" value="F:hydrolase activity"/>
    <property type="evidence" value="ECO:0007669"/>
    <property type="project" value="UniProtKB-KW"/>
</dbReference>
<proteinExistence type="predicted"/>
<dbReference type="EMBL" id="CP042467">
    <property type="protein sequence ID" value="QED28525.1"/>
    <property type="molecule type" value="Genomic_DNA"/>
</dbReference>
<reference evidence="3 4" key="1">
    <citation type="submission" date="2019-08" db="EMBL/GenBank/DDBJ databases">
        <authorList>
            <person name="Liang Q."/>
        </authorList>
    </citation>
    <scope>NUCLEOTIDE SEQUENCE [LARGE SCALE GENOMIC DNA]</scope>
    <source>
        <strain evidence="3 4">V1718</strain>
    </source>
</reference>
<dbReference type="InterPro" id="IPR007346">
    <property type="entry name" value="Endonuclease-I"/>
</dbReference>
<dbReference type="PANTHER" id="PTHR33607">
    <property type="entry name" value="ENDONUCLEASE-1"/>
    <property type="match status" value="1"/>
</dbReference>
<dbReference type="AlphaFoldDB" id="A0A5B8XSM6"/>